<dbReference type="Proteomes" id="UP001521116">
    <property type="component" value="Unassembled WGS sequence"/>
</dbReference>
<dbReference type="InterPro" id="IPR036396">
    <property type="entry name" value="Cyt_P450_sf"/>
</dbReference>
<keyword evidence="4 5" id="KW-0408">Iron</keyword>
<dbReference type="SUPFAM" id="SSF48264">
    <property type="entry name" value="Cytochrome P450"/>
    <property type="match status" value="1"/>
</dbReference>
<dbReference type="InterPro" id="IPR050121">
    <property type="entry name" value="Cytochrome_P450_monoxygenase"/>
</dbReference>
<dbReference type="PROSITE" id="PS00086">
    <property type="entry name" value="CYTOCHROME_P450"/>
    <property type="match status" value="1"/>
</dbReference>
<evidence type="ECO:0000313" key="7">
    <source>
        <dbReference type="Proteomes" id="UP001521116"/>
    </source>
</evidence>
<name>A0ABR3SUY5_9PEZI</name>
<accession>A0ABR3SUY5</accession>
<sequence>MVSLLADIAVAALLATIYRYIVYPAFLSPLAKIPAAHFSAHFSSLWLKYIRYHNIENRTVQALHEKYGPIVRLGPSELSINCYDEGLKTVYGGGFPKTTWYPLQFAFYGFTNMFTTIDSHAHSVRKRMVSNMYSKSSILASPNLRATTTAILHTRLLPLLASKAISPIDILPLAHAYTMDSFTAFQYGLPRASNFLGDPDEREWYIGTWRSVRPYSFYLTEAPRVTAWLRRWLGVQLVPAAVTNGFQELEAWNLQKCDEAAKAIAAEKTGDGDAPVVFGTMLAQFRKLYGGECWGSAAAADGESAQRRRLEIASDMFDHNVAAMETSGLTLTWALYELSRRPALQARLRRELLTLRPPVSLDAAALPDPKTLDALPLLDAVLQETLRLWPAVAGRQPRCTPPGPPCTLAGHADIPPGVAVQAYAYSLHRNGEVFPAPEEWLPERWTEAEPARLAEMRRWSWAFGSGGRACVGRHFAANSIKHFVAAIYTNFTTEIEDAEGIEQTDGFMAPPKGEKLILRFHRVEG</sequence>
<keyword evidence="7" id="KW-1185">Reference proteome</keyword>
<evidence type="ECO:0000313" key="6">
    <source>
        <dbReference type="EMBL" id="KAL1629770.1"/>
    </source>
</evidence>
<dbReference type="InterPro" id="IPR017972">
    <property type="entry name" value="Cyt_P450_CS"/>
</dbReference>
<comment type="caution">
    <text evidence="6">The sequence shown here is derived from an EMBL/GenBank/DDBJ whole genome shotgun (WGS) entry which is preliminary data.</text>
</comment>
<comment type="cofactor">
    <cofactor evidence="1">
        <name>heme</name>
        <dbReference type="ChEBI" id="CHEBI:30413"/>
    </cofactor>
</comment>
<evidence type="ECO:0000256" key="5">
    <source>
        <dbReference type="RuleBase" id="RU000461"/>
    </source>
</evidence>
<dbReference type="PANTHER" id="PTHR24305:SF166">
    <property type="entry name" value="CYTOCHROME P450 12A4, MITOCHONDRIAL-RELATED"/>
    <property type="match status" value="1"/>
</dbReference>
<keyword evidence="3 5" id="KW-0479">Metal-binding</keyword>
<proteinExistence type="inferred from homology"/>
<organism evidence="6 7">
    <name type="scientific">Neofusicoccum ribis</name>
    <dbReference type="NCBI Taxonomy" id="45134"/>
    <lineage>
        <taxon>Eukaryota</taxon>
        <taxon>Fungi</taxon>
        <taxon>Dikarya</taxon>
        <taxon>Ascomycota</taxon>
        <taxon>Pezizomycotina</taxon>
        <taxon>Dothideomycetes</taxon>
        <taxon>Dothideomycetes incertae sedis</taxon>
        <taxon>Botryosphaeriales</taxon>
        <taxon>Botryosphaeriaceae</taxon>
        <taxon>Neofusicoccum</taxon>
    </lineage>
</organism>
<dbReference type="Gene3D" id="1.10.630.10">
    <property type="entry name" value="Cytochrome P450"/>
    <property type="match status" value="1"/>
</dbReference>
<dbReference type="CDD" id="cd11059">
    <property type="entry name" value="CYP_fungal"/>
    <property type="match status" value="1"/>
</dbReference>
<comment type="similarity">
    <text evidence="2 5">Belongs to the cytochrome P450 family.</text>
</comment>
<dbReference type="PRINTS" id="PR00465">
    <property type="entry name" value="EP450IV"/>
</dbReference>
<gene>
    <name evidence="6" type="ORF">SLS56_005293</name>
</gene>
<evidence type="ECO:0000256" key="1">
    <source>
        <dbReference type="ARBA" id="ARBA00001971"/>
    </source>
</evidence>
<dbReference type="InterPro" id="IPR002403">
    <property type="entry name" value="Cyt_P450_E_grp-IV"/>
</dbReference>
<evidence type="ECO:0000256" key="4">
    <source>
        <dbReference type="ARBA" id="ARBA00023004"/>
    </source>
</evidence>
<keyword evidence="5" id="KW-0503">Monooxygenase</keyword>
<reference evidence="6 7" key="1">
    <citation type="submission" date="2024-02" db="EMBL/GenBank/DDBJ databases">
        <title>De novo assembly and annotation of 12 fungi associated with fruit tree decline syndrome in Ontario, Canada.</title>
        <authorList>
            <person name="Sulman M."/>
            <person name="Ellouze W."/>
            <person name="Ilyukhin E."/>
        </authorList>
    </citation>
    <scope>NUCLEOTIDE SEQUENCE [LARGE SCALE GENOMIC DNA]</scope>
    <source>
        <strain evidence="6 7">M1-105</strain>
    </source>
</reference>
<evidence type="ECO:0000256" key="2">
    <source>
        <dbReference type="ARBA" id="ARBA00010617"/>
    </source>
</evidence>
<dbReference type="InterPro" id="IPR001128">
    <property type="entry name" value="Cyt_P450"/>
</dbReference>
<dbReference type="Pfam" id="PF00067">
    <property type="entry name" value="p450"/>
    <property type="match status" value="1"/>
</dbReference>
<keyword evidence="5" id="KW-0349">Heme</keyword>
<evidence type="ECO:0000256" key="3">
    <source>
        <dbReference type="ARBA" id="ARBA00022723"/>
    </source>
</evidence>
<dbReference type="EMBL" id="JAJVDC020000052">
    <property type="protein sequence ID" value="KAL1629770.1"/>
    <property type="molecule type" value="Genomic_DNA"/>
</dbReference>
<keyword evidence="5" id="KW-0560">Oxidoreductase</keyword>
<evidence type="ECO:0008006" key="8">
    <source>
        <dbReference type="Google" id="ProtNLM"/>
    </source>
</evidence>
<protein>
    <recommendedName>
        <fullName evidence="8">Cytochrome P450 monooxygenase</fullName>
    </recommendedName>
</protein>
<dbReference type="PANTHER" id="PTHR24305">
    <property type="entry name" value="CYTOCHROME P450"/>
    <property type="match status" value="1"/>
</dbReference>
<dbReference type="PRINTS" id="PR00385">
    <property type="entry name" value="P450"/>
</dbReference>